<accession>X1DLQ7</accession>
<evidence type="ECO:0000313" key="1">
    <source>
        <dbReference type="EMBL" id="GAH21846.1"/>
    </source>
</evidence>
<dbReference type="EMBL" id="BARU01001890">
    <property type="protein sequence ID" value="GAH21846.1"/>
    <property type="molecule type" value="Genomic_DNA"/>
</dbReference>
<name>X1DLQ7_9ZZZZ</name>
<reference evidence="1" key="1">
    <citation type="journal article" date="2014" name="Front. Microbiol.">
        <title>High frequency of phylogenetically diverse reductive dehalogenase-homologous genes in deep subseafloor sedimentary metagenomes.</title>
        <authorList>
            <person name="Kawai M."/>
            <person name="Futagami T."/>
            <person name="Toyoda A."/>
            <person name="Takaki Y."/>
            <person name="Nishi S."/>
            <person name="Hori S."/>
            <person name="Arai W."/>
            <person name="Tsubouchi T."/>
            <person name="Morono Y."/>
            <person name="Uchiyama I."/>
            <person name="Ito T."/>
            <person name="Fujiyama A."/>
            <person name="Inagaki F."/>
            <person name="Takami H."/>
        </authorList>
    </citation>
    <scope>NUCLEOTIDE SEQUENCE</scope>
    <source>
        <strain evidence="1">Expedition CK06-06</strain>
    </source>
</reference>
<comment type="caution">
    <text evidence="1">The sequence shown here is derived from an EMBL/GenBank/DDBJ whole genome shotgun (WGS) entry which is preliminary data.</text>
</comment>
<dbReference type="AlphaFoldDB" id="X1DLQ7"/>
<organism evidence="1">
    <name type="scientific">marine sediment metagenome</name>
    <dbReference type="NCBI Taxonomy" id="412755"/>
    <lineage>
        <taxon>unclassified sequences</taxon>
        <taxon>metagenomes</taxon>
        <taxon>ecological metagenomes</taxon>
    </lineage>
</organism>
<protein>
    <submittedName>
        <fullName evidence="1">Uncharacterized protein</fullName>
    </submittedName>
</protein>
<sequence>MDLNIDVIGLVVHGDRYQFAIGTDAHNKRLAHNESGKGIGWFQAKSSLPWLGTTEEMVAFLRKYGIDERNLWIPHLERVMK</sequence>
<gene>
    <name evidence="1" type="ORF">S03H2_04696</name>
</gene>
<proteinExistence type="predicted"/>